<feature type="compositionally biased region" description="Low complexity" evidence="2">
    <location>
        <begin position="34"/>
        <end position="45"/>
    </location>
</feature>
<dbReference type="STRING" id="62062.ENSHHUP00000087035"/>
<dbReference type="AlphaFoldDB" id="A0A4W5RLK1"/>
<dbReference type="Gene3D" id="3.30.200.20">
    <property type="entry name" value="Phosphorylase Kinase, domain 1"/>
    <property type="match status" value="1"/>
</dbReference>
<dbReference type="Proteomes" id="UP000314982">
    <property type="component" value="Unassembled WGS sequence"/>
</dbReference>
<proteinExistence type="predicted"/>
<evidence type="ECO:0000313" key="4">
    <source>
        <dbReference type="Proteomes" id="UP000314982"/>
    </source>
</evidence>
<reference evidence="4" key="1">
    <citation type="submission" date="2018-06" db="EMBL/GenBank/DDBJ databases">
        <title>Genome assembly of Danube salmon.</title>
        <authorList>
            <person name="Macqueen D.J."/>
            <person name="Gundappa M.K."/>
        </authorList>
    </citation>
    <scope>NUCLEOTIDE SEQUENCE [LARGE SCALE GENOMIC DNA]</scope>
</reference>
<feature type="binding site" evidence="1">
    <location>
        <position position="82"/>
    </location>
    <ligand>
        <name>ATP</name>
        <dbReference type="ChEBI" id="CHEBI:30616"/>
    </ligand>
</feature>
<keyword evidence="1" id="KW-0067">ATP-binding</keyword>
<dbReference type="InterPro" id="IPR017441">
    <property type="entry name" value="Protein_kinase_ATP_BS"/>
</dbReference>
<dbReference type="GeneTree" id="ENSGT00940000156470"/>
<evidence type="ECO:0008006" key="5">
    <source>
        <dbReference type="Google" id="ProtNLM"/>
    </source>
</evidence>
<organism evidence="3 4">
    <name type="scientific">Hucho hucho</name>
    <name type="common">huchen</name>
    <dbReference type="NCBI Taxonomy" id="62062"/>
    <lineage>
        <taxon>Eukaryota</taxon>
        <taxon>Metazoa</taxon>
        <taxon>Chordata</taxon>
        <taxon>Craniata</taxon>
        <taxon>Vertebrata</taxon>
        <taxon>Euteleostomi</taxon>
        <taxon>Actinopterygii</taxon>
        <taxon>Neopterygii</taxon>
        <taxon>Teleostei</taxon>
        <taxon>Protacanthopterygii</taxon>
        <taxon>Salmoniformes</taxon>
        <taxon>Salmonidae</taxon>
        <taxon>Salmoninae</taxon>
        <taxon>Hucho</taxon>
    </lineage>
</organism>
<dbReference type="GO" id="GO:0005524">
    <property type="term" value="F:ATP binding"/>
    <property type="evidence" value="ECO:0007669"/>
    <property type="project" value="UniProtKB-UniRule"/>
</dbReference>
<dbReference type="PROSITE" id="PS00107">
    <property type="entry name" value="PROTEIN_KINASE_ATP"/>
    <property type="match status" value="1"/>
</dbReference>
<sequence>MDFDKRGGGGGGGGGKGEAEEGKRMSKTGGSRSGHGSRSSGSNSGVLMVGPNFRVGKKIGCGNFGELRLGKNLYTNEYVAIKLATYKKPSGFCCSVARWEPLYHISSCSRRQLPDISPASE</sequence>
<evidence type="ECO:0000256" key="1">
    <source>
        <dbReference type="PROSITE-ProRule" id="PRU10141"/>
    </source>
</evidence>
<evidence type="ECO:0000313" key="3">
    <source>
        <dbReference type="Ensembl" id="ENSHHUP00000087035.1"/>
    </source>
</evidence>
<reference evidence="3" key="3">
    <citation type="submission" date="2025-09" db="UniProtKB">
        <authorList>
            <consortium name="Ensembl"/>
        </authorList>
    </citation>
    <scope>IDENTIFICATION</scope>
</reference>
<feature type="region of interest" description="Disordered" evidence="2">
    <location>
        <begin position="1"/>
        <end position="47"/>
    </location>
</feature>
<name>A0A4W5RLK1_9TELE</name>
<protein>
    <recommendedName>
        <fullName evidence="5">Casein kinase I</fullName>
    </recommendedName>
</protein>
<keyword evidence="1" id="KW-0547">Nucleotide-binding</keyword>
<dbReference type="Ensembl" id="ENSHHUT00000089755.1">
    <property type="protein sequence ID" value="ENSHHUP00000087035.1"/>
    <property type="gene ID" value="ENSHHUG00000050355.1"/>
</dbReference>
<accession>A0A4W5RLK1</accession>
<evidence type="ECO:0000256" key="2">
    <source>
        <dbReference type="SAM" id="MobiDB-lite"/>
    </source>
</evidence>
<reference evidence="3" key="2">
    <citation type="submission" date="2025-08" db="UniProtKB">
        <authorList>
            <consortium name="Ensembl"/>
        </authorList>
    </citation>
    <scope>IDENTIFICATION</scope>
</reference>
<dbReference type="SUPFAM" id="SSF56112">
    <property type="entry name" value="Protein kinase-like (PK-like)"/>
    <property type="match status" value="1"/>
</dbReference>
<keyword evidence="4" id="KW-1185">Reference proteome</keyword>
<dbReference type="InterPro" id="IPR011009">
    <property type="entry name" value="Kinase-like_dom_sf"/>
</dbReference>